<evidence type="ECO:0000259" key="1">
    <source>
        <dbReference type="PROSITE" id="PS50943"/>
    </source>
</evidence>
<evidence type="ECO:0000313" key="2">
    <source>
        <dbReference type="EMBL" id="SCY98390.1"/>
    </source>
</evidence>
<dbReference type="SMART" id="SM00028">
    <property type="entry name" value="TPR"/>
    <property type="match status" value="5"/>
</dbReference>
<dbReference type="SUPFAM" id="SSF48452">
    <property type="entry name" value="TPR-like"/>
    <property type="match status" value="3"/>
</dbReference>
<dbReference type="Proteomes" id="UP000198636">
    <property type="component" value="Unassembled WGS sequence"/>
</dbReference>
<dbReference type="CDD" id="cd00093">
    <property type="entry name" value="HTH_XRE"/>
    <property type="match status" value="1"/>
</dbReference>
<dbReference type="Gene3D" id="1.10.260.40">
    <property type="entry name" value="lambda repressor-like DNA-binding domains"/>
    <property type="match status" value="1"/>
</dbReference>
<dbReference type="InterPro" id="IPR010982">
    <property type="entry name" value="Lambda_DNA-bd_dom_sf"/>
</dbReference>
<gene>
    <name evidence="2" type="ORF">SAMN03080606_03388</name>
</gene>
<dbReference type="STRING" id="1120976.SAMN03080606_03388"/>
<name>A0A1G5KED3_9FIRM</name>
<dbReference type="SMART" id="SM00530">
    <property type="entry name" value="HTH_XRE"/>
    <property type="match status" value="1"/>
</dbReference>
<feature type="domain" description="HTH cro/C1-type" evidence="1">
    <location>
        <begin position="29"/>
        <end position="63"/>
    </location>
</feature>
<organism evidence="2 3">
    <name type="scientific">Alkaliphilus peptidifermentans DSM 18978</name>
    <dbReference type="NCBI Taxonomy" id="1120976"/>
    <lineage>
        <taxon>Bacteria</taxon>
        <taxon>Bacillati</taxon>
        <taxon>Bacillota</taxon>
        <taxon>Clostridia</taxon>
        <taxon>Peptostreptococcales</taxon>
        <taxon>Natronincolaceae</taxon>
        <taxon>Alkaliphilus</taxon>
    </lineage>
</organism>
<sequence>MEILSPGRKIKMLRNKIGLRQDQLTDDKITRSLISMIENGKRSLNQKTALIIAEKLNLYYKNIGKEITLEYLLEKEEQQAEKIINDLIKTLQPFLLDKKDIDDLHVTDLFNKAISLSNDWKLDCKLAEVLNVRGVYNLEFENYNDALMDFFNSVEFYLKEKNYSKIVDLYIKIAKCYLMLDMTIQAVFFCDKAYAMADTYKTSKHDETLVIAICNKIISFKRANKYDHSLKSINQLKGIRGVREDIMDWALYMEAASLLCLKNYDKSIKLLEKLLNKENRLNSKVRAFTFMKVACYYIEKGNRDSALSFLNDSKDIINNLKYDEKAEALLELSEEYFKLEEINKALDALDEGINLNGFYFKSEIFIDMNILYSRIYMSLQNYDLAINFLKEAEALALKKYNIIRLKKIYCYFGDIFSKLKEYEACEEYFKKIRNI</sequence>
<dbReference type="InterPro" id="IPR019734">
    <property type="entry name" value="TPR_rpt"/>
</dbReference>
<dbReference type="InterPro" id="IPR001387">
    <property type="entry name" value="Cro/C1-type_HTH"/>
</dbReference>
<accession>A0A1G5KED3</accession>
<evidence type="ECO:0000313" key="3">
    <source>
        <dbReference type="Proteomes" id="UP000198636"/>
    </source>
</evidence>
<dbReference type="Pfam" id="PF01381">
    <property type="entry name" value="HTH_3"/>
    <property type="match status" value="1"/>
</dbReference>
<dbReference type="Pfam" id="PF13181">
    <property type="entry name" value="TPR_8"/>
    <property type="match status" value="1"/>
</dbReference>
<dbReference type="EMBL" id="FMUS01000026">
    <property type="protein sequence ID" value="SCY98390.1"/>
    <property type="molecule type" value="Genomic_DNA"/>
</dbReference>
<dbReference type="InterPro" id="IPR011990">
    <property type="entry name" value="TPR-like_helical_dom_sf"/>
</dbReference>
<dbReference type="Gene3D" id="1.25.40.10">
    <property type="entry name" value="Tetratricopeptide repeat domain"/>
    <property type="match status" value="2"/>
</dbReference>
<dbReference type="PROSITE" id="PS50943">
    <property type="entry name" value="HTH_CROC1"/>
    <property type="match status" value="1"/>
</dbReference>
<dbReference type="OrthoDB" id="2986817at2"/>
<dbReference type="GO" id="GO:0003677">
    <property type="term" value="F:DNA binding"/>
    <property type="evidence" value="ECO:0007669"/>
    <property type="project" value="InterPro"/>
</dbReference>
<protein>
    <submittedName>
        <fullName evidence="2">Tetratricopeptide repeat-containing protein</fullName>
    </submittedName>
</protein>
<dbReference type="RefSeq" id="WP_091545834.1">
    <property type="nucleotide sequence ID" value="NZ_FMUS01000026.1"/>
</dbReference>
<dbReference type="AlphaFoldDB" id="A0A1G5KED3"/>
<reference evidence="2 3" key="1">
    <citation type="submission" date="2016-10" db="EMBL/GenBank/DDBJ databases">
        <authorList>
            <person name="de Groot N.N."/>
        </authorList>
    </citation>
    <scope>NUCLEOTIDE SEQUENCE [LARGE SCALE GENOMIC DNA]</scope>
    <source>
        <strain evidence="2 3">DSM 18978</strain>
    </source>
</reference>
<keyword evidence="3" id="KW-1185">Reference proteome</keyword>
<dbReference type="SUPFAM" id="SSF47413">
    <property type="entry name" value="lambda repressor-like DNA-binding domains"/>
    <property type="match status" value="1"/>
</dbReference>
<proteinExistence type="predicted"/>